<sequence>MPSLEPEEMAYIQELIKDFTDQQAQQFAMTYMSRRKDPTNILIFALIGFVGVAGIHRFVLGQIGMGVLYLLTGGLCLIGTIVDLVNHKKLTLEFNIKTAQQVAMMIKQYS</sequence>
<evidence type="ECO:0000256" key="4">
    <source>
        <dbReference type="ARBA" id="ARBA00023136"/>
    </source>
</evidence>
<evidence type="ECO:0000256" key="3">
    <source>
        <dbReference type="ARBA" id="ARBA00022989"/>
    </source>
</evidence>
<organism evidence="7">
    <name type="scientific">Ignavibacterium album</name>
    <dbReference type="NCBI Taxonomy" id="591197"/>
    <lineage>
        <taxon>Bacteria</taxon>
        <taxon>Pseudomonadati</taxon>
        <taxon>Ignavibacteriota</taxon>
        <taxon>Ignavibacteria</taxon>
        <taxon>Ignavibacteriales</taxon>
        <taxon>Ignavibacteriaceae</taxon>
        <taxon>Ignavibacterium</taxon>
    </lineage>
</organism>
<dbReference type="InterPro" id="IPR007829">
    <property type="entry name" value="TM2"/>
</dbReference>
<dbReference type="EMBL" id="DSUJ01000008">
    <property type="protein sequence ID" value="HFI92018.1"/>
    <property type="molecule type" value="Genomic_DNA"/>
</dbReference>
<reference evidence="7" key="1">
    <citation type="journal article" date="2020" name="mSystems">
        <title>Genome- and Community-Level Interaction Insights into Carbon Utilization and Element Cycling Functions of Hydrothermarchaeota in Hydrothermal Sediment.</title>
        <authorList>
            <person name="Zhou Z."/>
            <person name="Liu Y."/>
            <person name="Xu W."/>
            <person name="Pan J."/>
            <person name="Luo Z.H."/>
            <person name="Li M."/>
        </authorList>
    </citation>
    <scope>NUCLEOTIDE SEQUENCE [LARGE SCALE GENOMIC DNA]</scope>
    <source>
        <strain evidence="7">SpSt-479</strain>
    </source>
</reference>
<feature type="transmembrane region" description="Helical" evidence="5">
    <location>
        <begin position="41"/>
        <end position="60"/>
    </location>
</feature>
<protein>
    <submittedName>
        <fullName evidence="7">TM2 domain-containing protein</fullName>
    </submittedName>
</protein>
<feature type="transmembrane region" description="Helical" evidence="5">
    <location>
        <begin position="66"/>
        <end position="85"/>
    </location>
</feature>
<dbReference type="AlphaFoldDB" id="A0A7V2ZLE4"/>
<dbReference type="GO" id="GO:0016020">
    <property type="term" value="C:membrane"/>
    <property type="evidence" value="ECO:0007669"/>
    <property type="project" value="UniProtKB-SubCell"/>
</dbReference>
<gene>
    <name evidence="7" type="ORF">ENS31_10915</name>
</gene>
<feature type="domain" description="TM2" evidence="6">
    <location>
        <begin position="42"/>
        <end position="85"/>
    </location>
</feature>
<evidence type="ECO:0000256" key="1">
    <source>
        <dbReference type="ARBA" id="ARBA00004141"/>
    </source>
</evidence>
<evidence type="ECO:0000259" key="6">
    <source>
        <dbReference type="Pfam" id="PF05154"/>
    </source>
</evidence>
<accession>A0A7V2ZLE4</accession>
<keyword evidence="2 5" id="KW-0812">Transmembrane</keyword>
<evidence type="ECO:0000313" key="7">
    <source>
        <dbReference type="EMBL" id="HFI92018.1"/>
    </source>
</evidence>
<comment type="caution">
    <text evidence="7">The sequence shown here is derived from an EMBL/GenBank/DDBJ whole genome shotgun (WGS) entry which is preliminary data.</text>
</comment>
<comment type="subcellular location">
    <subcellularLocation>
        <location evidence="1">Membrane</location>
        <topology evidence="1">Multi-pass membrane protein</topology>
    </subcellularLocation>
</comment>
<proteinExistence type="predicted"/>
<keyword evidence="3 5" id="KW-1133">Transmembrane helix</keyword>
<keyword evidence="4 5" id="KW-0472">Membrane</keyword>
<dbReference type="Pfam" id="PF05154">
    <property type="entry name" value="TM2"/>
    <property type="match status" value="1"/>
</dbReference>
<evidence type="ECO:0000256" key="5">
    <source>
        <dbReference type="SAM" id="Phobius"/>
    </source>
</evidence>
<name>A0A7V2ZLE4_9BACT</name>
<evidence type="ECO:0000256" key="2">
    <source>
        <dbReference type="ARBA" id="ARBA00022692"/>
    </source>
</evidence>